<protein>
    <recommendedName>
        <fullName evidence="1">Glycosyl transferase family 1 domain-containing protein</fullName>
    </recommendedName>
</protein>
<dbReference type="Gene3D" id="3.40.50.2000">
    <property type="entry name" value="Glycogen Phosphorylase B"/>
    <property type="match status" value="2"/>
</dbReference>
<dbReference type="InterPro" id="IPR001296">
    <property type="entry name" value="Glyco_trans_1"/>
</dbReference>
<dbReference type="AlphaFoldDB" id="A0A1J4T9P9"/>
<dbReference type="SUPFAM" id="SSF53756">
    <property type="entry name" value="UDP-Glycosyltransferase/glycogen phosphorylase"/>
    <property type="match status" value="1"/>
</dbReference>
<dbReference type="EMBL" id="MNUU01000054">
    <property type="protein sequence ID" value="OIO07222.1"/>
    <property type="molecule type" value="Genomic_DNA"/>
</dbReference>
<gene>
    <name evidence="2" type="ORF">AUJ27_02870</name>
</gene>
<evidence type="ECO:0000259" key="1">
    <source>
        <dbReference type="Pfam" id="PF00534"/>
    </source>
</evidence>
<accession>A0A1J4T9P9</accession>
<evidence type="ECO:0000313" key="2">
    <source>
        <dbReference type="EMBL" id="OIO07222.1"/>
    </source>
</evidence>
<feature type="domain" description="Glycosyl transferase family 1" evidence="1">
    <location>
        <begin position="202"/>
        <end position="374"/>
    </location>
</feature>
<dbReference type="PANTHER" id="PTHR45947:SF3">
    <property type="entry name" value="SULFOQUINOVOSYL TRANSFERASE SQD2"/>
    <property type="match status" value="1"/>
</dbReference>
<dbReference type="Proteomes" id="UP000183192">
    <property type="component" value="Unassembled WGS sequence"/>
</dbReference>
<dbReference type="GO" id="GO:0016757">
    <property type="term" value="F:glycosyltransferase activity"/>
    <property type="evidence" value="ECO:0007669"/>
    <property type="project" value="InterPro"/>
</dbReference>
<dbReference type="PANTHER" id="PTHR45947">
    <property type="entry name" value="SULFOQUINOVOSYL TRANSFERASE SQD2"/>
    <property type="match status" value="1"/>
</dbReference>
<reference evidence="2 3" key="1">
    <citation type="journal article" date="2016" name="Environ. Microbiol.">
        <title>Genomic resolution of a cold subsurface aquifer community provides metabolic insights for novel microbes adapted to high CO concentrations.</title>
        <authorList>
            <person name="Probst A.J."/>
            <person name="Castelle C.J."/>
            <person name="Singh A."/>
            <person name="Brown C.T."/>
            <person name="Anantharaman K."/>
            <person name="Sharon I."/>
            <person name="Hug L.A."/>
            <person name="Burstein D."/>
            <person name="Emerson J.B."/>
            <person name="Thomas B.C."/>
            <person name="Banfield J.F."/>
        </authorList>
    </citation>
    <scope>NUCLEOTIDE SEQUENCE [LARGE SCALE GENOMIC DNA]</scope>
    <source>
        <strain evidence="2">CG1_02_37_44</strain>
    </source>
</reference>
<dbReference type="Pfam" id="PF00534">
    <property type="entry name" value="Glycos_transf_1"/>
    <property type="match status" value="1"/>
</dbReference>
<evidence type="ECO:0000313" key="3">
    <source>
        <dbReference type="Proteomes" id="UP000183192"/>
    </source>
</evidence>
<comment type="caution">
    <text evidence="2">The sequence shown here is derived from an EMBL/GenBank/DDBJ whole genome shotgun (WGS) entry which is preliminary data.</text>
</comment>
<name>A0A1J4T9P9_9BACT</name>
<dbReference type="CDD" id="cd03801">
    <property type="entry name" value="GT4_PimA-like"/>
    <property type="match status" value="1"/>
</dbReference>
<proteinExistence type="predicted"/>
<dbReference type="InterPro" id="IPR050194">
    <property type="entry name" value="Glycosyltransferase_grp1"/>
</dbReference>
<sequence length="402" mass="45701">MKKVLIFSIAYPPFVGGAELAIKEITDRINDIRFDLITLRFDSSLPKFEKIGNIDVYRIGFTKKNSAMADLVKWPLKINKLLFPFTACFKASRLNHQNKYDATWAMMAAYAGFAAMFFKLTHPKVPYLLTLQEGDPIEYILNKVKLVRPFFRMIFTKANFIQAISNYLADWARARGFKGELEVVPNAVAVAHFSQKYSEQEQTDLKQKLNKAPDDKFVITTSRLVKKNAADDVIKSLLFLPNNVKFLILGVGPDEAALKNLARELNVAKRVIFYGQVDHKDMPLFLKISDVFIRPSLSEGLGNSFLEAMAAKIPVIATPVGGIPDFLFDPEKNPDRPPTGLFCNARDPQGIAEKIKIFLENNNLRQKIIVNARELVVKNYDWQLIAEKMGRIFEKLIYNKKS</sequence>
<dbReference type="STRING" id="1805146.AUJ27_02870"/>
<organism evidence="2 3">
    <name type="scientific">Candidatus Falkowbacteria bacterium CG1_02_37_44</name>
    <dbReference type="NCBI Taxonomy" id="1805146"/>
    <lineage>
        <taxon>Bacteria</taxon>
        <taxon>Candidatus Falkowiibacteriota</taxon>
    </lineage>
</organism>